<evidence type="ECO:0000313" key="2">
    <source>
        <dbReference type="EMBL" id="KAF4667118.1"/>
    </source>
</evidence>
<dbReference type="AlphaFoldDB" id="A0A7J6M6C7"/>
<evidence type="ECO:0000313" key="3">
    <source>
        <dbReference type="Proteomes" id="UP000591131"/>
    </source>
</evidence>
<proteinExistence type="predicted"/>
<reference evidence="2 3" key="1">
    <citation type="submission" date="2020-04" db="EMBL/GenBank/DDBJ databases">
        <title>Perkinsus chesapeaki whole genome sequence.</title>
        <authorList>
            <person name="Bogema D.R."/>
        </authorList>
    </citation>
    <scope>NUCLEOTIDE SEQUENCE [LARGE SCALE GENOMIC DNA]</scope>
    <source>
        <strain evidence="2">ATCC PRA-425</strain>
    </source>
</reference>
<sequence length="140" mass="15587">MFSTLIPVILHVGLCCEELFGKDDDYPRLGFPFANSYKVYFSPTGYPRIEWLDFTYPGKVTMVSAAGRMPKGCYTCGYTADQHSGAPRITVVLADDCRVVVTDSAGYYDASFLTGITITSDYRTFYMPLWGGGEDQYTSD</sequence>
<dbReference type="EMBL" id="JAAPAO010000218">
    <property type="protein sequence ID" value="KAF4667118.1"/>
    <property type="molecule type" value="Genomic_DNA"/>
</dbReference>
<organism evidence="2 3">
    <name type="scientific">Perkinsus chesapeaki</name>
    <name type="common">Clam parasite</name>
    <name type="synonym">Perkinsus andrewsi</name>
    <dbReference type="NCBI Taxonomy" id="330153"/>
    <lineage>
        <taxon>Eukaryota</taxon>
        <taxon>Sar</taxon>
        <taxon>Alveolata</taxon>
        <taxon>Perkinsozoa</taxon>
        <taxon>Perkinsea</taxon>
        <taxon>Perkinsida</taxon>
        <taxon>Perkinsidae</taxon>
        <taxon>Perkinsus</taxon>
    </lineage>
</organism>
<protein>
    <submittedName>
        <fullName evidence="2">Uncharacterized protein</fullName>
    </submittedName>
</protein>
<feature type="signal peptide" evidence="1">
    <location>
        <begin position="1"/>
        <end position="21"/>
    </location>
</feature>
<gene>
    <name evidence="2" type="ORF">FOL47_003719</name>
</gene>
<feature type="chain" id="PRO_5029824307" evidence="1">
    <location>
        <begin position="22"/>
        <end position="140"/>
    </location>
</feature>
<keyword evidence="3" id="KW-1185">Reference proteome</keyword>
<name>A0A7J6M6C7_PERCH</name>
<evidence type="ECO:0000256" key="1">
    <source>
        <dbReference type="SAM" id="SignalP"/>
    </source>
</evidence>
<comment type="caution">
    <text evidence="2">The sequence shown here is derived from an EMBL/GenBank/DDBJ whole genome shotgun (WGS) entry which is preliminary data.</text>
</comment>
<keyword evidence="1" id="KW-0732">Signal</keyword>
<accession>A0A7J6M6C7</accession>
<dbReference type="Proteomes" id="UP000591131">
    <property type="component" value="Unassembled WGS sequence"/>
</dbReference>